<evidence type="ECO:0000256" key="1">
    <source>
        <dbReference type="SAM" id="SignalP"/>
    </source>
</evidence>
<dbReference type="EMBL" id="SJPG01000001">
    <property type="protein sequence ID" value="TWT63230.1"/>
    <property type="molecule type" value="Genomic_DNA"/>
</dbReference>
<dbReference type="AlphaFoldDB" id="A0A5C5XJS0"/>
<accession>A0A5C5XJS0</accession>
<protein>
    <recommendedName>
        <fullName evidence="2">3-keto-alpha-glucoside-1,2-lyase/3-keto-2-hydroxy-glucal hydratase domain-containing protein</fullName>
    </recommendedName>
</protein>
<proteinExistence type="predicted"/>
<dbReference type="GO" id="GO:0016787">
    <property type="term" value="F:hydrolase activity"/>
    <property type="evidence" value="ECO:0007669"/>
    <property type="project" value="InterPro"/>
</dbReference>
<evidence type="ECO:0000313" key="3">
    <source>
        <dbReference type="EMBL" id="TWT63230.1"/>
    </source>
</evidence>
<feature type="domain" description="3-keto-alpha-glucoside-1,2-lyase/3-keto-2-hydroxy-glucal hydratase" evidence="2">
    <location>
        <begin position="38"/>
        <end position="219"/>
    </location>
</feature>
<comment type="caution">
    <text evidence="3">The sequence shown here is derived from an EMBL/GenBank/DDBJ whole genome shotgun (WGS) entry which is preliminary data.</text>
</comment>
<name>A0A5C5XJS0_9PLAN</name>
<dbReference type="Gene3D" id="2.60.120.560">
    <property type="entry name" value="Exo-inulinase, domain 1"/>
    <property type="match status" value="1"/>
</dbReference>
<dbReference type="RefSeq" id="WP_165441862.1">
    <property type="nucleotide sequence ID" value="NZ_SJPG01000001.1"/>
</dbReference>
<evidence type="ECO:0000313" key="4">
    <source>
        <dbReference type="Proteomes" id="UP000316095"/>
    </source>
</evidence>
<dbReference type="InterPro" id="IPR010496">
    <property type="entry name" value="AL/BT2_dom"/>
</dbReference>
<keyword evidence="4" id="KW-1185">Reference proteome</keyword>
<organism evidence="3 4">
    <name type="scientific">Rubinisphaera italica</name>
    <dbReference type="NCBI Taxonomy" id="2527969"/>
    <lineage>
        <taxon>Bacteria</taxon>
        <taxon>Pseudomonadati</taxon>
        <taxon>Planctomycetota</taxon>
        <taxon>Planctomycetia</taxon>
        <taxon>Planctomycetales</taxon>
        <taxon>Planctomycetaceae</taxon>
        <taxon>Rubinisphaera</taxon>
    </lineage>
</organism>
<evidence type="ECO:0000259" key="2">
    <source>
        <dbReference type="Pfam" id="PF06439"/>
    </source>
</evidence>
<feature type="signal peptide" evidence="1">
    <location>
        <begin position="1"/>
        <end position="27"/>
    </location>
</feature>
<dbReference type="Pfam" id="PF06439">
    <property type="entry name" value="3keto-disac_hyd"/>
    <property type="match status" value="1"/>
</dbReference>
<gene>
    <name evidence="3" type="ORF">Pan54_39830</name>
</gene>
<feature type="chain" id="PRO_5022914151" description="3-keto-alpha-glucoside-1,2-lyase/3-keto-2-hydroxy-glucal hydratase domain-containing protein" evidence="1">
    <location>
        <begin position="28"/>
        <end position="224"/>
    </location>
</feature>
<reference evidence="3 4" key="1">
    <citation type="submission" date="2019-02" db="EMBL/GenBank/DDBJ databases">
        <title>Deep-cultivation of Planctomycetes and their phenomic and genomic characterization uncovers novel biology.</title>
        <authorList>
            <person name="Wiegand S."/>
            <person name="Jogler M."/>
            <person name="Boedeker C."/>
            <person name="Pinto D."/>
            <person name="Vollmers J."/>
            <person name="Rivas-Marin E."/>
            <person name="Kohn T."/>
            <person name="Peeters S.H."/>
            <person name="Heuer A."/>
            <person name="Rast P."/>
            <person name="Oberbeckmann S."/>
            <person name="Bunk B."/>
            <person name="Jeske O."/>
            <person name="Meyerdierks A."/>
            <person name="Storesund J.E."/>
            <person name="Kallscheuer N."/>
            <person name="Luecker S."/>
            <person name="Lage O.M."/>
            <person name="Pohl T."/>
            <person name="Merkel B.J."/>
            <person name="Hornburger P."/>
            <person name="Mueller R.-W."/>
            <person name="Bruemmer F."/>
            <person name="Labrenz M."/>
            <person name="Spormann A.M."/>
            <person name="Op Den Camp H."/>
            <person name="Overmann J."/>
            <person name="Amann R."/>
            <person name="Jetten M.S.M."/>
            <person name="Mascher T."/>
            <person name="Medema M.H."/>
            <person name="Devos D.P."/>
            <person name="Kaster A.-K."/>
            <person name="Ovreas L."/>
            <person name="Rohde M."/>
            <person name="Galperin M.Y."/>
            <person name="Jogler C."/>
        </authorList>
    </citation>
    <scope>NUCLEOTIDE SEQUENCE [LARGE SCALE GENOMIC DNA]</scope>
    <source>
        <strain evidence="3 4">Pan54</strain>
    </source>
</reference>
<keyword evidence="1" id="KW-0732">Signal</keyword>
<dbReference type="Proteomes" id="UP000316095">
    <property type="component" value="Unassembled WGS sequence"/>
</dbReference>
<sequence length="224" mass="24610" precursor="true">MSTWKYSVSSAICLTLLLAGFSTTCPAEEKLGEKKESEWIPLFDGKTLNGWKKTNFGGPGEVSVEEGAMVIEMSAPLNGVTMTEEAFKKLPKGNYEIKLQAQRALGGDFFVGLTVPVKDAHCSLIMGGWGGGVIGISSLNGYDASENETTTYATFEKGKWYDIRMKVTDKKIIVWLDDEEVINVDIEDSKISTRIEVDLSAPLGLATFETTAKIRNFMMRPLSE</sequence>